<keyword evidence="5 8" id="KW-1133">Transmembrane helix</keyword>
<keyword evidence="10" id="KW-1185">Reference proteome</keyword>
<organism evidence="9 10">
    <name type="scientific">Arthrobacter woluwensis</name>
    <dbReference type="NCBI Taxonomy" id="156980"/>
    <lineage>
        <taxon>Bacteria</taxon>
        <taxon>Bacillati</taxon>
        <taxon>Actinomycetota</taxon>
        <taxon>Actinomycetes</taxon>
        <taxon>Micrococcales</taxon>
        <taxon>Micrococcaceae</taxon>
        <taxon>Arthrobacter</taxon>
    </lineage>
</organism>
<evidence type="ECO:0000256" key="7">
    <source>
        <dbReference type="PIRSR" id="PIRSR600715-1"/>
    </source>
</evidence>
<proteinExistence type="predicted"/>
<dbReference type="PANTHER" id="PTHR22926">
    <property type="entry name" value="PHOSPHO-N-ACETYLMURAMOYL-PENTAPEPTIDE-TRANSFERASE"/>
    <property type="match status" value="1"/>
</dbReference>
<accession>A0A1H4N7M4</accession>
<evidence type="ECO:0000256" key="2">
    <source>
        <dbReference type="ARBA" id="ARBA00022475"/>
    </source>
</evidence>
<evidence type="ECO:0000313" key="9">
    <source>
        <dbReference type="EMBL" id="SEB90725.1"/>
    </source>
</evidence>
<evidence type="ECO:0000256" key="3">
    <source>
        <dbReference type="ARBA" id="ARBA00022679"/>
    </source>
</evidence>
<keyword evidence="4 8" id="KW-0812">Transmembrane</keyword>
<name>A0A1H4N7M4_9MICC</name>
<evidence type="ECO:0000256" key="6">
    <source>
        <dbReference type="ARBA" id="ARBA00023136"/>
    </source>
</evidence>
<dbReference type="GO" id="GO:0009103">
    <property type="term" value="P:lipopolysaccharide biosynthetic process"/>
    <property type="evidence" value="ECO:0007669"/>
    <property type="project" value="TreeGrafter"/>
</dbReference>
<feature type="transmembrane region" description="Helical" evidence="8">
    <location>
        <begin position="303"/>
        <end position="322"/>
    </location>
</feature>
<feature type="transmembrane region" description="Helical" evidence="8">
    <location>
        <begin position="206"/>
        <end position="225"/>
    </location>
</feature>
<dbReference type="GO" id="GO:0046872">
    <property type="term" value="F:metal ion binding"/>
    <property type="evidence" value="ECO:0007669"/>
    <property type="project" value="UniProtKB-KW"/>
</dbReference>
<protein>
    <submittedName>
        <fullName evidence="9">UDP-N-acetylmuramyl pentapeptide phosphotransferase/UDP-N-acetylglucosamine-1-phosphate transferase</fullName>
    </submittedName>
</protein>
<dbReference type="Proteomes" id="UP000182652">
    <property type="component" value="Unassembled WGS sequence"/>
</dbReference>
<evidence type="ECO:0000256" key="4">
    <source>
        <dbReference type="ARBA" id="ARBA00022692"/>
    </source>
</evidence>
<keyword evidence="6 8" id="KW-0472">Membrane</keyword>
<dbReference type="STRING" id="156980.SAMN04489745_1566"/>
<feature type="binding site" evidence="7">
    <location>
        <position position="205"/>
    </location>
    <ligand>
        <name>Mg(2+)</name>
        <dbReference type="ChEBI" id="CHEBI:18420"/>
    </ligand>
</feature>
<feature type="transmembrane region" description="Helical" evidence="8">
    <location>
        <begin position="176"/>
        <end position="194"/>
    </location>
</feature>
<dbReference type="GO" id="GO:0071555">
    <property type="term" value="P:cell wall organization"/>
    <property type="evidence" value="ECO:0007669"/>
    <property type="project" value="TreeGrafter"/>
</dbReference>
<comment type="subcellular location">
    <subcellularLocation>
        <location evidence="1">Cell membrane</location>
        <topology evidence="1">Multi-pass membrane protein</topology>
    </subcellularLocation>
</comment>
<reference evidence="9 10" key="1">
    <citation type="submission" date="2016-10" db="EMBL/GenBank/DDBJ databases">
        <authorList>
            <person name="de Groot N.N."/>
        </authorList>
    </citation>
    <scope>NUCLEOTIDE SEQUENCE [LARGE SCALE GENOMIC DNA]</scope>
    <source>
        <strain evidence="9 10">DSM 10495</strain>
    </source>
</reference>
<dbReference type="PANTHER" id="PTHR22926:SF3">
    <property type="entry name" value="UNDECAPRENYL-PHOSPHATE ALPHA-N-ACETYLGLUCOSAMINYL 1-PHOSPHATE TRANSFERASE"/>
    <property type="match status" value="1"/>
</dbReference>
<feature type="binding site" evidence="7">
    <location>
        <position position="145"/>
    </location>
    <ligand>
        <name>Mg(2+)</name>
        <dbReference type="ChEBI" id="CHEBI:18420"/>
    </ligand>
</feature>
<dbReference type="AlphaFoldDB" id="A0A1H4N7M4"/>
<feature type="transmembrane region" description="Helical" evidence="8">
    <location>
        <begin position="269"/>
        <end position="297"/>
    </location>
</feature>
<feature type="transmembrane region" description="Helical" evidence="8">
    <location>
        <begin position="6"/>
        <end position="27"/>
    </location>
</feature>
<keyword evidence="2" id="KW-1003">Cell membrane</keyword>
<evidence type="ECO:0000313" key="10">
    <source>
        <dbReference type="Proteomes" id="UP000182652"/>
    </source>
</evidence>
<comment type="cofactor">
    <cofactor evidence="7">
        <name>Mg(2+)</name>
        <dbReference type="ChEBI" id="CHEBI:18420"/>
    </cofactor>
</comment>
<gene>
    <name evidence="9" type="ORF">SAMN04489745_1566</name>
</gene>
<dbReference type="CDD" id="cd06854">
    <property type="entry name" value="GT_WbpL_WbcO_like"/>
    <property type="match status" value="1"/>
</dbReference>
<dbReference type="InterPro" id="IPR000715">
    <property type="entry name" value="Glycosyl_transferase_4"/>
</dbReference>
<keyword evidence="3 9" id="KW-0808">Transferase</keyword>
<dbReference type="GO" id="GO:0005886">
    <property type="term" value="C:plasma membrane"/>
    <property type="evidence" value="ECO:0007669"/>
    <property type="project" value="UniProtKB-SubCell"/>
</dbReference>
<dbReference type="GO" id="GO:0044038">
    <property type="term" value="P:cell wall macromolecule biosynthetic process"/>
    <property type="evidence" value="ECO:0007669"/>
    <property type="project" value="TreeGrafter"/>
</dbReference>
<feature type="transmembrane region" description="Helical" evidence="8">
    <location>
        <begin position="105"/>
        <end position="121"/>
    </location>
</feature>
<feature type="transmembrane region" description="Helical" evidence="8">
    <location>
        <begin position="48"/>
        <end position="69"/>
    </location>
</feature>
<feature type="transmembrane region" description="Helical" evidence="8">
    <location>
        <begin position="150"/>
        <end position="170"/>
    </location>
</feature>
<sequence length="335" mass="35027">MNPVVLTASVTFAVALVAPWVVKPFLVKLGVIDVPTARSSHTEVTLRGMGLATSLGVLAGAVTALFSHAVPTNRFLALAVAGCALCSALLGWIEDIRGLSIRVRASAQLLLGLVVTVAMTANLHVTWWWLPLGVLAVSGYINAANFMDGVNGISGIHGLVVGALYSAAGVLSGQPWLTVAGAILAAAFAAFLPWNLGPGKVFLGDVGSYLLGGGIAAMAVGGFLSGIAIEYLLSPLMIYLADTGYTLVRRYRQGKRWYESHREHVYQRLTDVGFSHVGVAVLVGAFSAATGICGIVAAGAPWWGALVAQVLTVAVLVTYLALPTVLERRRARRVV</sequence>
<evidence type="ECO:0000256" key="5">
    <source>
        <dbReference type="ARBA" id="ARBA00022989"/>
    </source>
</evidence>
<evidence type="ECO:0000256" key="1">
    <source>
        <dbReference type="ARBA" id="ARBA00004651"/>
    </source>
</evidence>
<dbReference type="EMBL" id="FNSN01000003">
    <property type="protein sequence ID" value="SEB90725.1"/>
    <property type="molecule type" value="Genomic_DNA"/>
</dbReference>
<keyword evidence="7" id="KW-0460">Magnesium</keyword>
<feature type="transmembrane region" description="Helical" evidence="8">
    <location>
        <begin position="75"/>
        <end position="93"/>
    </location>
</feature>
<evidence type="ECO:0000256" key="8">
    <source>
        <dbReference type="SAM" id="Phobius"/>
    </source>
</evidence>
<dbReference type="Pfam" id="PF00953">
    <property type="entry name" value="Glycos_transf_4"/>
    <property type="match status" value="1"/>
</dbReference>
<dbReference type="GO" id="GO:0016780">
    <property type="term" value="F:phosphotransferase activity, for other substituted phosphate groups"/>
    <property type="evidence" value="ECO:0007669"/>
    <property type="project" value="InterPro"/>
</dbReference>
<keyword evidence="7" id="KW-0479">Metal-binding</keyword>
<dbReference type="RefSeq" id="WP_066210948.1">
    <property type="nucleotide sequence ID" value="NZ_FNSN01000003.1"/>
</dbReference>